<dbReference type="GO" id="GO:0003677">
    <property type="term" value="F:DNA binding"/>
    <property type="evidence" value="ECO:0007669"/>
    <property type="project" value="InterPro"/>
</dbReference>
<evidence type="ECO:0000256" key="1">
    <source>
        <dbReference type="SAM" id="MobiDB-lite"/>
    </source>
</evidence>
<keyword evidence="2" id="KW-0648">Protein biosynthesis</keyword>
<dbReference type="InterPro" id="IPR036953">
    <property type="entry name" value="GreA/GreB_C_sf"/>
</dbReference>
<dbReference type="GO" id="GO:0032784">
    <property type="term" value="P:regulation of DNA-templated transcription elongation"/>
    <property type="evidence" value="ECO:0007669"/>
    <property type="project" value="InterPro"/>
</dbReference>
<proteinExistence type="predicted"/>
<protein>
    <submittedName>
        <fullName evidence="2">Transcription elongation factor GreAB</fullName>
    </submittedName>
</protein>
<comment type="caution">
    <text evidence="2">The sequence shown here is derived from an EMBL/GenBank/DDBJ whole genome shotgun (WGS) entry which is preliminary data.</text>
</comment>
<gene>
    <name evidence="2" type="ORF">GHK45_19270</name>
</gene>
<reference evidence="2" key="1">
    <citation type="journal article" date="2013" name="Genome Biol.">
        <title>Comparative genomics of the core and accessory genomes of 48 Sinorhizobium strains comprising five genospecies.</title>
        <authorList>
            <person name="Sugawara M."/>
            <person name="Epstein B."/>
            <person name="Badgley B.D."/>
            <person name="Unno T."/>
            <person name="Xu L."/>
            <person name="Reese J."/>
            <person name="Gyaneshwar P."/>
            <person name="Denny R."/>
            <person name="Mudge J."/>
            <person name="Bharti A.K."/>
            <person name="Farmer A.D."/>
            <person name="May G.D."/>
            <person name="Woodward J.E."/>
            <person name="Medigue C."/>
            <person name="Vallenet D."/>
            <person name="Lajus A."/>
            <person name="Rouy Z."/>
            <person name="Martinez-Vaz B."/>
            <person name="Tiffin P."/>
            <person name="Young N.D."/>
            <person name="Sadowsky M.J."/>
        </authorList>
    </citation>
    <scope>NUCLEOTIDE SEQUENCE</scope>
    <source>
        <strain evidence="2">M30</strain>
    </source>
</reference>
<accession>A0A6A7ZUL0</accession>
<dbReference type="Gene3D" id="3.10.50.30">
    <property type="entry name" value="Transcription elongation factor, GreA/GreB, C-terminal domain"/>
    <property type="match status" value="1"/>
</dbReference>
<dbReference type="EMBL" id="WISP01000144">
    <property type="protein sequence ID" value="MQW05808.1"/>
    <property type="molecule type" value="Genomic_DNA"/>
</dbReference>
<dbReference type="AlphaFoldDB" id="A0A6A7ZUL0"/>
<feature type="region of interest" description="Disordered" evidence="1">
    <location>
        <begin position="164"/>
        <end position="183"/>
    </location>
</feature>
<keyword evidence="2" id="KW-0251">Elongation factor</keyword>
<name>A0A6A7ZUL0_RHIML</name>
<sequence length="183" mass="20292">MTRRKLERCAMSREAFCQLTAGDLNILMSMLDETGHTESFTILLREKLNYASVFFREDIPENVVTLDTQVGYTVNGVRTGPHLLVRNAAGRPANSAISVRTMRGLALLGLAVGERTEILGEDGWPETLAVERIVFQPESEARLKQTSTEPVQLIDHARQVVNFRPRPRKAAIPHDDDPGPSAA</sequence>
<dbReference type="GO" id="GO:0003746">
    <property type="term" value="F:translation elongation factor activity"/>
    <property type="evidence" value="ECO:0007669"/>
    <property type="project" value="UniProtKB-KW"/>
</dbReference>
<evidence type="ECO:0000313" key="2">
    <source>
        <dbReference type="EMBL" id="MQW05808.1"/>
    </source>
</evidence>
<organism evidence="2">
    <name type="scientific">Rhizobium meliloti</name>
    <name type="common">Ensifer meliloti</name>
    <name type="synonym">Sinorhizobium meliloti</name>
    <dbReference type="NCBI Taxonomy" id="382"/>
    <lineage>
        <taxon>Bacteria</taxon>
        <taxon>Pseudomonadati</taxon>
        <taxon>Pseudomonadota</taxon>
        <taxon>Alphaproteobacteria</taxon>
        <taxon>Hyphomicrobiales</taxon>
        <taxon>Rhizobiaceae</taxon>
        <taxon>Sinorhizobium/Ensifer group</taxon>
        <taxon>Sinorhizobium</taxon>
    </lineage>
</organism>